<dbReference type="GO" id="GO:0019752">
    <property type="term" value="P:carboxylic acid metabolic process"/>
    <property type="evidence" value="ECO:0007669"/>
    <property type="project" value="InterPro"/>
</dbReference>
<name>A0A7I4Z841_HAECO</name>
<evidence type="ECO:0000256" key="1">
    <source>
        <dbReference type="ARBA" id="ARBA00001933"/>
    </source>
</evidence>
<evidence type="ECO:0000259" key="10">
    <source>
        <dbReference type="Pfam" id="PF22937"/>
    </source>
</evidence>
<evidence type="ECO:0000256" key="7">
    <source>
        <dbReference type="SAM" id="MobiDB-lite"/>
    </source>
</evidence>
<dbReference type="GO" id="GO:0030170">
    <property type="term" value="F:pyridoxal phosphate binding"/>
    <property type="evidence" value="ECO:0007669"/>
    <property type="project" value="InterPro"/>
</dbReference>
<evidence type="ECO:0000313" key="11">
    <source>
        <dbReference type="Proteomes" id="UP000025227"/>
    </source>
</evidence>
<feature type="domain" description="PDXDC1-like third" evidence="10">
    <location>
        <begin position="571"/>
        <end position="679"/>
    </location>
</feature>
<evidence type="ECO:0000256" key="8">
    <source>
        <dbReference type="SAM" id="SignalP"/>
    </source>
</evidence>
<comment type="similarity">
    <text evidence="2">Belongs to the group II decarboxylase family.</text>
</comment>
<proteinExistence type="inferred from homology"/>
<dbReference type="GO" id="GO:0016831">
    <property type="term" value="F:carboxy-lyase activity"/>
    <property type="evidence" value="ECO:0007669"/>
    <property type="project" value="UniProtKB-KW"/>
</dbReference>
<dbReference type="AlphaFoldDB" id="A0A7I4Z841"/>
<dbReference type="Proteomes" id="UP000025227">
    <property type="component" value="Unplaced"/>
</dbReference>
<evidence type="ECO:0000259" key="9">
    <source>
        <dbReference type="Pfam" id="PF22930"/>
    </source>
</evidence>
<evidence type="ECO:0000256" key="5">
    <source>
        <dbReference type="ARBA" id="ARBA00023239"/>
    </source>
</evidence>
<feature type="domain" description="PDXDC1/PDXD2 second" evidence="9">
    <location>
        <begin position="448"/>
        <end position="565"/>
    </location>
</feature>
<feature type="region of interest" description="Disordered" evidence="7">
    <location>
        <begin position="43"/>
        <end position="90"/>
    </location>
</feature>
<evidence type="ECO:0000256" key="4">
    <source>
        <dbReference type="ARBA" id="ARBA00022898"/>
    </source>
</evidence>
<keyword evidence="11" id="KW-1185">Reference proteome</keyword>
<feature type="chain" id="PRO_5029646573" description="Pyridoxal-dependent decarboxylase domain-containing protein 1" evidence="8">
    <location>
        <begin position="21"/>
        <end position="808"/>
    </location>
</feature>
<dbReference type="Pfam" id="PF22930">
    <property type="entry name" value="PDXDC1-like_cen"/>
    <property type="match status" value="1"/>
</dbReference>
<dbReference type="Pfam" id="PF22937">
    <property type="entry name" value="PDXDC1-like_cen2"/>
    <property type="match status" value="1"/>
</dbReference>
<feature type="compositionally biased region" description="Polar residues" evidence="7">
    <location>
        <begin position="112"/>
        <end position="121"/>
    </location>
</feature>
<dbReference type="InterPro" id="IPR002129">
    <property type="entry name" value="PyrdxlP-dep_de-COase"/>
</dbReference>
<dbReference type="SUPFAM" id="SSF53383">
    <property type="entry name" value="PLP-dependent transferases"/>
    <property type="match status" value="1"/>
</dbReference>
<feature type="compositionally biased region" description="Polar residues" evidence="7">
    <location>
        <begin position="43"/>
        <end position="71"/>
    </location>
</feature>
<keyword evidence="4" id="KW-0663">Pyridoxal phosphate</keyword>
<dbReference type="InterPro" id="IPR015421">
    <property type="entry name" value="PyrdxlP-dep_Trfase_major"/>
</dbReference>
<protein>
    <recommendedName>
        <fullName evidence="6">Pyridoxal-dependent decarboxylase domain-containing protein 1</fullName>
    </recommendedName>
</protein>
<keyword evidence="5" id="KW-0456">Lyase</keyword>
<evidence type="ECO:0000313" key="12">
    <source>
        <dbReference type="WBParaSite" id="HCON_00189290-00001"/>
    </source>
</evidence>
<feature type="signal peptide" evidence="8">
    <location>
        <begin position="1"/>
        <end position="20"/>
    </location>
</feature>
<comment type="cofactor">
    <cofactor evidence="1">
        <name>pyridoxal 5'-phosphate</name>
        <dbReference type="ChEBI" id="CHEBI:597326"/>
    </cofactor>
</comment>
<accession>A0A7I4Z841</accession>
<evidence type="ECO:0000256" key="2">
    <source>
        <dbReference type="ARBA" id="ARBA00009533"/>
    </source>
</evidence>
<evidence type="ECO:0000256" key="6">
    <source>
        <dbReference type="ARBA" id="ARBA00047190"/>
    </source>
</evidence>
<keyword evidence="3" id="KW-0210">Decarboxylase</keyword>
<feature type="region of interest" description="Disordered" evidence="7">
    <location>
        <begin position="760"/>
        <end position="808"/>
    </location>
</feature>
<dbReference type="WBParaSite" id="HCON_00189290-00001">
    <property type="protein sequence ID" value="HCON_00189290-00001"/>
    <property type="gene ID" value="HCON_00189290"/>
</dbReference>
<reference evidence="12" key="1">
    <citation type="submission" date="2020-12" db="UniProtKB">
        <authorList>
            <consortium name="WormBaseParasite"/>
        </authorList>
    </citation>
    <scope>IDENTIFICATION</scope>
    <source>
        <strain evidence="12">MHco3</strain>
    </source>
</reference>
<dbReference type="InterPro" id="IPR050477">
    <property type="entry name" value="GrpII_AminoAcid_Decarb"/>
</dbReference>
<dbReference type="PANTHER" id="PTHR42735:SF1">
    <property type="entry name" value="PYRIDOXAL-DEPENDENT DECARBOXYLASE DOMAIN-CONTAINING PROTEIN 1-RELATED"/>
    <property type="match status" value="1"/>
</dbReference>
<dbReference type="InterPro" id="IPR015424">
    <property type="entry name" value="PyrdxlP-dep_Trfase"/>
</dbReference>
<dbReference type="InterPro" id="IPR055103">
    <property type="entry name" value="PDXDC1-like_2nd"/>
</dbReference>
<dbReference type="Pfam" id="PF00282">
    <property type="entry name" value="Pyridoxal_deC"/>
    <property type="match status" value="1"/>
</dbReference>
<dbReference type="InterPro" id="IPR055102">
    <property type="entry name" value="PDXDC1-like_3rd"/>
</dbReference>
<dbReference type="OMA" id="RLQYACR"/>
<dbReference type="PANTHER" id="PTHR42735">
    <property type="match status" value="1"/>
</dbReference>
<feature type="region of interest" description="Disordered" evidence="7">
    <location>
        <begin position="105"/>
        <end position="133"/>
    </location>
</feature>
<evidence type="ECO:0000256" key="3">
    <source>
        <dbReference type="ARBA" id="ARBA00022793"/>
    </source>
</evidence>
<dbReference type="OrthoDB" id="2161780at2759"/>
<sequence length="808" mass="89083">MSSFLFAVFSVYCLTGFRMATDVAASMQQVDGLIAHLDSKIDQQLQHSPGSQTSSTKSNDSGLEDGSSTKNGVPAKSLSRKSSRMSQSNVSPVLEQLQQLIISDEWVGRDTPPSSHPQLSKTRSRENQRLSDLGRTLVTSSSLKAYIDLLNSHHRQSIASWLYGNTSQALSQQFRFPESNIHCSEPEATLALSVRNGIGHAIRLALKDTYGSDYMTKGWKAFVEKGAPVVYVTPALHMDLAPYIASEFGISDVILLPKLEGDMSEIEGRIDHHAFERILEEDVAAGRTPLLVITVVGSTILGQNDMVSKLLEIRKKHRFWLHTVGQAVAALTLREPTEVLVHVLTQVDSVTLPLALWLGVPAAPVVTLYRTVEGHKPSYREKLDTLPWWVVTQTLTSKGISDTIENAYLLCKVMLKGLSSFPQIEVVGMENAAEFVTRVYKNQYTAPTVLIFKYRYNAAKEAAKALRELTQKSDTEATKEAIAEAEKRLRDESEYGDSLNSWLGQGVVGECQSLGIHMIELGGTYGTAFRFCPLEHAAALSSHVDHVQQFIRLLGGVLKIVDSTVAARENFEKLKSEYPSLVVVPVHKWAGVGAVCYVPSIVNNKSPSEWDDKEKQQVSHMNLELVHQLRSVDSAFSAGESSTRGLACVKFGMLSDAKDLADLLKMVAEKGAEIETNQQYLDSLAELIRQGIEAANEDLKKENDLRLQQEGVIRQLPIMGSLVNWWSPIEKDGRVRGRFFNLNTGEIQTTDVIYKHKKDSIATSHGGNPKASPAVANGEKETKATTTEAVESKTPKPTVEQPKSNEDK</sequence>
<organism evidence="11 12">
    <name type="scientific">Haemonchus contortus</name>
    <name type="common">Barber pole worm</name>
    <dbReference type="NCBI Taxonomy" id="6289"/>
    <lineage>
        <taxon>Eukaryota</taxon>
        <taxon>Metazoa</taxon>
        <taxon>Ecdysozoa</taxon>
        <taxon>Nematoda</taxon>
        <taxon>Chromadorea</taxon>
        <taxon>Rhabditida</taxon>
        <taxon>Rhabditina</taxon>
        <taxon>Rhabditomorpha</taxon>
        <taxon>Strongyloidea</taxon>
        <taxon>Trichostrongylidae</taxon>
        <taxon>Haemonchus</taxon>
    </lineage>
</organism>
<keyword evidence="8" id="KW-0732">Signal</keyword>
<dbReference type="Gene3D" id="3.40.640.10">
    <property type="entry name" value="Type I PLP-dependent aspartate aminotransferase-like (Major domain)"/>
    <property type="match status" value="1"/>
</dbReference>